<evidence type="ECO:0000256" key="3">
    <source>
        <dbReference type="ARBA" id="ARBA00022737"/>
    </source>
</evidence>
<dbReference type="SUPFAM" id="SSF50494">
    <property type="entry name" value="Trypsin-like serine proteases"/>
    <property type="match status" value="1"/>
</dbReference>
<dbReference type="Gene3D" id="2.40.10.120">
    <property type="match status" value="1"/>
</dbReference>
<dbReference type="Gene3D" id="3.40.50.410">
    <property type="entry name" value="von Willebrand factor, type A domain"/>
    <property type="match status" value="1"/>
</dbReference>
<keyword evidence="9" id="KW-1185">Reference proteome</keyword>
<evidence type="ECO:0000259" key="7">
    <source>
        <dbReference type="PROSITE" id="PS50240"/>
    </source>
</evidence>
<dbReference type="EMBL" id="JAFIRN010000013">
    <property type="protein sequence ID" value="KAG5837362.1"/>
    <property type="molecule type" value="Genomic_DNA"/>
</dbReference>
<dbReference type="PROSITE" id="PS50240">
    <property type="entry name" value="TRYPSIN_DOM"/>
    <property type="match status" value="1"/>
</dbReference>
<dbReference type="GO" id="GO:0045087">
    <property type="term" value="P:innate immune response"/>
    <property type="evidence" value="ECO:0007669"/>
    <property type="project" value="UniProtKB-KW"/>
</dbReference>
<protein>
    <submittedName>
        <fullName evidence="8">Uncharacterized protein</fullName>
    </submittedName>
</protein>
<comment type="caution">
    <text evidence="8">The sequence shown here is derived from an EMBL/GenBank/DDBJ whole genome shotgun (WGS) entry which is preliminary data.</text>
</comment>
<evidence type="ECO:0000256" key="5">
    <source>
        <dbReference type="ARBA" id="ARBA00023180"/>
    </source>
</evidence>
<dbReference type="PANTHER" id="PTHR46393:SF8">
    <property type="entry name" value="COMPLEMENT C2"/>
    <property type="match status" value="1"/>
</dbReference>
<proteinExistence type="predicted"/>
<dbReference type="Pfam" id="PF00089">
    <property type="entry name" value="Trypsin"/>
    <property type="match status" value="1"/>
</dbReference>
<dbReference type="GO" id="GO:0006956">
    <property type="term" value="P:complement activation"/>
    <property type="evidence" value="ECO:0007669"/>
    <property type="project" value="TreeGrafter"/>
</dbReference>
<dbReference type="PROSITE" id="PS50234">
    <property type="entry name" value="VWFA"/>
    <property type="match status" value="1"/>
</dbReference>
<evidence type="ECO:0000259" key="6">
    <source>
        <dbReference type="PROSITE" id="PS50234"/>
    </source>
</evidence>
<gene>
    <name evidence="8" type="ORF">ANANG_G00238470</name>
</gene>
<evidence type="ECO:0000256" key="1">
    <source>
        <dbReference type="ARBA" id="ARBA00022588"/>
    </source>
</evidence>
<evidence type="ECO:0000313" key="9">
    <source>
        <dbReference type="Proteomes" id="UP001044222"/>
    </source>
</evidence>
<keyword evidence="5" id="KW-0325">Glycoprotein</keyword>
<keyword evidence="3" id="KW-0677">Repeat</keyword>
<sequence>MDVSSPEFKKRVSFMRNFRFGEDQSHLNIYILLDTSGSIRKQDFQKAKDTTAALISKLDSYDVNMKFQVISYAAEPKEIMNIASPWSNSVEHVLQALSKFNHTVHGKKTGTNLHAALDMVYKRMAFLKEQKDGRFNETQNVILITTDGHSNTGRSPKAVLAKIRSLMGYNISTPGKSKDLQDHTAENLLDIYVFGVGQNVNKKELNTLISKKQGEKHIFILKKYKDLGEVFDKMISDSAVTMCGIAQEAANKNPSKDYTRPWHVQIESTSSGTAQKCKGSIVTGNWVLTAAHCFKREAVANPGSVKVVHGMMEEKFASSVILHPQYNVAGLKHKKVNEFYDYDVALIKLNQSIKLSGEARPICLPCTKPANRALKMDPTSSCDQHEKAVFHLEETPAFFLTEKVLTRKETHVQRGSKRADCIKHAAVTFKPETTASLAEVVTDRFLCTGGSRDYKDAIACKGDSGGLCSFGRSIAISKWQW</sequence>
<feature type="domain" description="Peptidase S1" evidence="7">
    <location>
        <begin position="234"/>
        <end position="481"/>
    </location>
</feature>
<dbReference type="AlphaFoldDB" id="A0A9D3LUR6"/>
<name>A0A9D3LUR6_ANGAN</name>
<accession>A0A9D3LUR6</accession>
<dbReference type="PROSITE" id="PS00134">
    <property type="entry name" value="TRYPSIN_HIS"/>
    <property type="match status" value="1"/>
</dbReference>
<dbReference type="SMART" id="SM00327">
    <property type="entry name" value="VWA"/>
    <property type="match status" value="1"/>
</dbReference>
<dbReference type="GO" id="GO:0006508">
    <property type="term" value="P:proteolysis"/>
    <property type="evidence" value="ECO:0007669"/>
    <property type="project" value="InterPro"/>
</dbReference>
<dbReference type="InterPro" id="IPR018114">
    <property type="entry name" value="TRYPSIN_HIS"/>
</dbReference>
<dbReference type="InterPro" id="IPR036465">
    <property type="entry name" value="vWFA_dom_sf"/>
</dbReference>
<feature type="domain" description="VWFA" evidence="6">
    <location>
        <begin position="28"/>
        <end position="234"/>
    </location>
</feature>
<organism evidence="8 9">
    <name type="scientific">Anguilla anguilla</name>
    <name type="common">European freshwater eel</name>
    <name type="synonym">Muraena anguilla</name>
    <dbReference type="NCBI Taxonomy" id="7936"/>
    <lineage>
        <taxon>Eukaryota</taxon>
        <taxon>Metazoa</taxon>
        <taxon>Chordata</taxon>
        <taxon>Craniata</taxon>
        <taxon>Vertebrata</taxon>
        <taxon>Euteleostomi</taxon>
        <taxon>Actinopterygii</taxon>
        <taxon>Neopterygii</taxon>
        <taxon>Teleostei</taxon>
        <taxon>Anguilliformes</taxon>
        <taxon>Anguillidae</taxon>
        <taxon>Anguilla</taxon>
    </lineage>
</organism>
<reference evidence="8" key="1">
    <citation type="submission" date="2021-01" db="EMBL/GenBank/DDBJ databases">
        <title>A chromosome-scale assembly of European eel, Anguilla anguilla.</title>
        <authorList>
            <person name="Henkel C."/>
            <person name="Jong-Raadsen S.A."/>
            <person name="Dufour S."/>
            <person name="Weltzien F.-A."/>
            <person name="Palstra A.P."/>
            <person name="Pelster B."/>
            <person name="Spaink H.P."/>
            <person name="Van Den Thillart G.E."/>
            <person name="Jansen H."/>
            <person name="Zahm M."/>
            <person name="Klopp C."/>
            <person name="Cedric C."/>
            <person name="Louis A."/>
            <person name="Berthelot C."/>
            <person name="Parey E."/>
            <person name="Roest Crollius H."/>
            <person name="Montfort J."/>
            <person name="Robinson-Rechavi M."/>
            <person name="Bucao C."/>
            <person name="Bouchez O."/>
            <person name="Gislard M."/>
            <person name="Lluch J."/>
            <person name="Milhes M."/>
            <person name="Lampietro C."/>
            <person name="Lopez Roques C."/>
            <person name="Donnadieu C."/>
            <person name="Braasch I."/>
            <person name="Desvignes T."/>
            <person name="Postlethwait J."/>
            <person name="Bobe J."/>
            <person name="Guiguen Y."/>
            <person name="Dirks R."/>
        </authorList>
    </citation>
    <scope>NUCLEOTIDE SEQUENCE</scope>
    <source>
        <strain evidence="8">Tag_6206</strain>
        <tissue evidence="8">Liver</tissue>
    </source>
</reference>
<dbReference type="GO" id="GO:0009617">
    <property type="term" value="P:response to bacterium"/>
    <property type="evidence" value="ECO:0007669"/>
    <property type="project" value="TreeGrafter"/>
</dbReference>
<dbReference type="InterPro" id="IPR001254">
    <property type="entry name" value="Trypsin_dom"/>
</dbReference>
<dbReference type="InterPro" id="IPR001314">
    <property type="entry name" value="Peptidase_S1A"/>
</dbReference>
<evidence type="ECO:0000256" key="4">
    <source>
        <dbReference type="ARBA" id="ARBA00022859"/>
    </source>
</evidence>
<dbReference type="GO" id="GO:0004252">
    <property type="term" value="F:serine-type endopeptidase activity"/>
    <property type="evidence" value="ECO:0007669"/>
    <property type="project" value="InterPro"/>
</dbReference>
<evidence type="ECO:0000256" key="2">
    <source>
        <dbReference type="ARBA" id="ARBA00022659"/>
    </source>
</evidence>
<dbReference type="SUPFAM" id="SSF53300">
    <property type="entry name" value="vWA-like"/>
    <property type="match status" value="1"/>
</dbReference>
<dbReference type="SMART" id="SM00020">
    <property type="entry name" value="Tryp_SPc"/>
    <property type="match status" value="1"/>
</dbReference>
<evidence type="ECO:0000313" key="8">
    <source>
        <dbReference type="EMBL" id="KAG5837362.1"/>
    </source>
</evidence>
<dbReference type="InterPro" id="IPR009003">
    <property type="entry name" value="Peptidase_S1_PA"/>
</dbReference>
<dbReference type="Proteomes" id="UP001044222">
    <property type="component" value="Chromosome 13"/>
</dbReference>
<keyword evidence="2" id="KW-0768">Sushi</keyword>
<dbReference type="GO" id="GO:0070062">
    <property type="term" value="C:extracellular exosome"/>
    <property type="evidence" value="ECO:0007669"/>
    <property type="project" value="TreeGrafter"/>
</dbReference>
<dbReference type="InterPro" id="IPR002035">
    <property type="entry name" value="VWF_A"/>
</dbReference>
<dbReference type="PANTHER" id="PTHR46393">
    <property type="entry name" value="SUSHI DOMAIN-CONTAINING PROTEIN"/>
    <property type="match status" value="1"/>
</dbReference>
<dbReference type="Pfam" id="PF00092">
    <property type="entry name" value="VWA"/>
    <property type="match status" value="1"/>
</dbReference>
<dbReference type="PRINTS" id="PR00722">
    <property type="entry name" value="CHYMOTRYPSIN"/>
</dbReference>
<keyword evidence="1" id="KW-0399">Innate immunity</keyword>
<keyword evidence="4" id="KW-0391">Immunity</keyword>